<keyword evidence="4 5" id="KW-0539">Nucleus</keyword>
<dbReference type="SUPFAM" id="SSF48371">
    <property type="entry name" value="ARM repeat"/>
    <property type="match status" value="1"/>
</dbReference>
<dbReference type="GO" id="GO:0120330">
    <property type="term" value="C:rixosome complex"/>
    <property type="evidence" value="ECO:0007669"/>
    <property type="project" value="UniProtKB-UniRule"/>
</dbReference>
<comment type="subunit">
    <text evidence="5">Component of the RIX1 complex.</text>
</comment>
<comment type="caution">
    <text evidence="8">The sequence shown here is derived from an EMBL/GenBank/DDBJ whole genome shotgun (WGS) entry which is preliminary data.</text>
</comment>
<proteinExistence type="inferred from homology"/>
<protein>
    <recommendedName>
        <fullName evidence="5">Pre-rRNA-processing protein</fullName>
    </recommendedName>
</protein>
<evidence type="ECO:0000256" key="5">
    <source>
        <dbReference type="RuleBase" id="RU368021"/>
    </source>
</evidence>
<dbReference type="InterPro" id="IPR011989">
    <property type="entry name" value="ARM-like"/>
</dbReference>
<gene>
    <name evidence="8" type="primary">IPI1</name>
    <name evidence="8" type="ORF">HETSPECPRED_000894</name>
</gene>
<dbReference type="InterPro" id="IPR024679">
    <property type="entry name" value="Ipi1_N"/>
</dbReference>
<feature type="domain" description="Pre-rRNA-processing protein Ipi1 N-terminal" evidence="7">
    <location>
        <begin position="129"/>
        <end position="227"/>
    </location>
</feature>
<dbReference type="Proteomes" id="UP000664521">
    <property type="component" value="Unassembled WGS sequence"/>
</dbReference>
<organism evidence="8 9">
    <name type="scientific">Heterodermia speciosa</name>
    <dbReference type="NCBI Taxonomy" id="116794"/>
    <lineage>
        <taxon>Eukaryota</taxon>
        <taxon>Fungi</taxon>
        <taxon>Dikarya</taxon>
        <taxon>Ascomycota</taxon>
        <taxon>Pezizomycotina</taxon>
        <taxon>Lecanoromycetes</taxon>
        <taxon>OSLEUM clade</taxon>
        <taxon>Lecanoromycetidae</taxon>
        <taxon>Caliciales</taxon>
        <taxon>Physciaceae</taxon>
        <taxon>Heterodermia</taxon>
    </lineage>
</organism>
<dbReference type="AlphaFoldDB" id="A0A8H3EXT2"/>
<accession>A0A8H3EXT2</accession>
<keyword evidence="5" id="KW-0698">rRNA processing</keyword>
<sequence>MGSSAKKKKDKKKDFQKPKLKVGKPRPKPTNFTDTSFKAKTIALSRQSLTTVTPSANTQFTHHLSLLTSRSDNQRRESLSYLTSSIAPHQKDLPQPVAVLLPKLLPLTLDGSNGVRAQLVKLLQNLPPEDVRDHMEKISMYIRAGITHLATDIRDTALEILEWTLDIDGKELVSCPGGWIKTLKTILTVLAWNEDAKLWGWTSSRAIVGRSGSKSLPRTLGLLAALLRAGLVVRPSPDTLEAQLHRFPLWNVEYHMPPCQSNTYGYLNLFGSAKDQDSQGYENINDRRRIFRNLFEGRVARGVSAARREGGDVGRAAAAVAKALGEGLNDDGLRDE</sequence>
<evidence type="ECO:0000256" key="3">
    <source>
        <dbReference type="ARBA" id="ARBA00006427"/>
    </source>
</evidence>
<comment type="subcellular location">
    <subcellularLocation>
        <location evidence="2 5">Nucleus</location>
    </subcellularLocation>
</comment>
<dbReference type="GO" id="GO:0005634">
    <property type="term" value="C:nucleus"/>
    <property type="evidence" value="ECO:0007669"/>
    <property type="project" value="UniProtKB-SubCell"/>
</dbReference>
<evidence type="ECO:0000313" key="9">
    <source>
        <dbReference type="Proteomes" id="UP000664521"/>
    </source>
</evidence>
<evidence type="ECO:0000256" key="4">
    <source>
        <dbReference type="ARBA" id="ARBA00023242"/>
    </source>
</evidence>
<evidence type="ECO:0000313" key="8">
    <source>
        <dbReference type="EMBL" id="CAF9912272.1"/>
    </source>
</evidence>
<evidence type="ECO:0000256" key="6">
    <source>
        <dbReference type="SAM" id="MobiDB-lite"/>
    </source>
</evidence>
<feature type="compositionally biased region" description="Basic residues" evidence="6">
    <location>
        <begin position="18"/>
        <end position="27"/>
    </location>
</feature>
<comment type="function">
    <text evidence="1 5">Component of the RIX1 complex required for processing of ITS2 sequences from 35S pre-rRNA.</text>
</comment>
<comment type="similarity">
    <text evidence="3 5">Belongs to the IPI1/TEX10 family.</text>
</comment>
<dbReference type="OrthoDB" id="361362at2759"/>
<dbReference type="GO" id="GO:0006364">
    <property type="term" value="P:rRNA processing"/>
    <property type="evidence" value="ECO:0007669"/>
    <property type="project" value="UniProtKB-UniRule"/>
</dbReference>
<dbReference type="PANTHER" id="PTHR16056:SF2">
    <property type="entry name" value="TESTIS-EXPRESSED PROTEIN 10"/>
    <property type="match status" value="1"/>
</dbReference>
<keyword evidence="9" id="KW-1185">Reference proteome</keyword>
<dbReference type="Gene3D" id="1.25.10.10">
    <property type="entry name" value="Leucine-rich Repeat Variant"/>
    <property type="match status" value="1"/>
</dbReference>
<feature type="region of interest" description="Disordered" evidence="6">
    <location>
        <begin position="1"/>
        <end position="35"/>
    </location>
</feature>
<dbReference type="Pfam" id="PF12333">
    <property type="entry name" value="Ipi1_N"/>
    <property type="match status" value="1"/>
</dbReference>
<evidence type="ECO:0000256" key="1">
    <source>
        <dbReference type="ARBA" id="ARBA00002355"/>
    </source>
</evidence>
<keyword evidence="5" id="KW-0690">Ribosome biogenesis</keyword>
<dbReference type="EMBL" id="CAJPDS010000011">
    <property type="protein sequence ID" value="CAF9912272.1"/>
    <property type="molecule type" value="Genomic_DNA"/>
</dbReference>
<evidence type="ECO:0000256" key="2">
    <source>
        <dbReference type="ARBA" id="ARBA00004123"/>
    </source>
</evidence>
<name>A0A8H3EXT2_9LECA</name>
<feature type="compositionally biased region" description="Basic residues" evidence="6">
    <location>
        <begin position="1"/>
        <end position="11"/>
    </location>
</feature>
<evidence type="ECO:0000259" key="7">
    <source>
        <dbReference type="Pfam" id="PF12333"/>
    </source>
</evidence>
<dbReference type="InterPro" id="IPR016024">
    <property type="entry name" value="ARM-type_fold"/>
</dbReference>
<reference evidence="8" key="1">
    <citation type="submission" date="2021-03" db="EMBL/GenBank/DDBJ databases">
        <authorList>
            <person name="Tagirdzhanova G."/>
        </authorList>
    </citation>
    <scope>NUCLEOTIDE SEQUENCE</scope>
</reference>
<dbReference type="PANTHER" id="PTHR16056">
    <property type="entry name" value="REGULATOR OF MICROTUBULE DYNAMICS PROTEIN"/>
    <property type="match status" value="1"/>
</dbReference>